<proteinExistence type="predicted"/>
<comment type="caution">
    <text evidence="2">The sequence shown here is derived from an EMBL/GenBank/DDBJ whole genome shotgun (WGS) entry which is preliminary data.</text>
</comment>
<organism evidence="2 3">
    <name type="scientific">Stephania cephalantha</name>
    <dbReference type="NCBI Taxonomy" id="152367"/>
    <lineage>
        <taxon>Eukaryota</taxon>
        <taxon>Viridiplantae</taxon>
        <taxon>Streptophyta</taxon>
        <taxon>Embryophyta</taxon>
        <taxon>Tracheophyta</taxon>
        <taxon>Spermatophyta</taxon>
        <taxon>Magnoliopsida</taxon>
        <taxon>Ranunculales</taxon>
        <taxon>Menispermaceae</taxon>
        <taxon>Menispermoideae</taxon>
        <taxon>Cissampelideae</taxon>
        <taxon>Stephania</taxon>
    </lineage>
</organism>
<evidence type="ECO:0000256" key="1">
    <source>
        <dbReference type="SAM" id="MobiDB-lite"/>
    </source>
</evidence>
<name>A0AAP0I2K1_9MAGN</name>
<evidence type="ECO:0000313" key="2">
    <source>
        <dbReference type="EMBL" id="KAK9105990.1"/>
    </source>
</evidence>
<dbReference type="AlphaFoldDB" id="A0AAP0I2K1"/>
<keyword evidence="3" id="KW-1185">Reference proteome</keyword>
<accession>A0AAP0I2K1</accession>
<sequence>MELPEILQGLDLASSPERGRGRTATLILSIATEREREREREIYRDDGAEAREENGIRGEQKRRARGREEDEEDRDEVDVNKTMPTFVWCLC</sequence>
<reference evidence="2 3" key="1">
    <citation type="submission" date="2024-01" db="EMBL/GenBank/DDBJ databases">
        <title>Genome assemblies of Stephania.</title>
        <authorList>
            <person name="Yang L."/>
        </authorList>
    </citation>
    <scope>NUCLEOTIDE SEQUENCE [LARGE SCALE GENOMIC DNA]</scope>
    <source>
        <strain evidence="2">JXDWG</strain>
        <tissue evidence="2">Leaf</tissue>
    </source>
</reference>
<feature type="region of interest" description="Disordered" evidence="1">
    <location>
        <begin position="34"/>
        <end position="78"/>
    </location>
</feature>
<dbReference type="EMBL" id="JBBNAG010000009">
    <property type="protein sequence ID" value="KAK9105990.1"/>
    <property type="molecule type" value="Genomic_DNA"/>
</dbReference>
<protein>
    <submittedName>
        <fullName evidence="2">Uncharacterized protein</fullName>
    </submittedName>
</protein>
<evidence type="ECO:0000313" key="3">
    <source>
        <dbReference type="Proteomes" id="UP001419268"/>
    </source>
</evidence>
<feature type="compositionally biased region" description="Basic and acidic residues" evidence="1">
    <location>
        <begin position="34"/>
        <end position="61"/>
    </location>
</feature>
<gene>
    <name evidence="2" type="ORF">Scep_022834</name>
</gene>
<dbReference type="Proteomes" id="UP001419268">
    <property type="component" value="Unassembled WGS sequence"/>
</dbReference>